<dbReference type="Pfam" id="PF01797">
    <property type="entry name" value="Y1_Tnp"/>
    <property type="match status" value="1"/>
</dbReference>
<evidence type="ECO:0000313" key="2">
    <source>
        <dbReference type="EMBL" id="EEG31248.1"/>
    </source>
</evidence>
<proteinExistence type="predicted"/>
<evidence type="ECO:0000259" key="1">
    <source>
        <dbReference type="Pfam" id="PF01797"/>
    </source>
</evidence>
<feature type="domain" description="Transposase IS200-like" evidence="1">
    <location>
        <begin position="1"/>
        <end position="57"/>
    </location>
</feature>
<organism evidence="2 3">
    <name type="scientific">[Clostridium] methylpentosum DSM 5476</name>
    <dbReference type="NCBI Taxonomy" id="537013"/>
    <lineage>
        <taxon>Bacteria</taxon>
        <taxon>Bacillati</taxon>
        <taxon>Bacillota</taxon>
        <taxon>Clostridia</taxon>
        <taxon>Eubacteriales</taxon>
        <taxon>Oscillospiraceae</taxon>
        <taxon>Oscillospiraceae incertae sedis</taxon>
    </lineage>
</organism>
<dbReference type="SUPFAM" id="SSF143422">
    <property type="entry name" value="Transposase IS200-like"/>
    <property type="match status" value="1"/>
</dbReference>
<accession>C0EB28</accession>
<dbReference type="InterPro" id="IPR002686">
    <property type="entry name" value="Transposase_17"/>
</dbReference>
<feature type="non-terminal residue" evidence="2">
    <location>
        <position position="1"/>
    </location>
</feature>
<dbReference type="Gene3D" id="3.30.70.1290">
    <property type="entry name" value="Transposase IS200-like"/>
    <property type="match status" value="1"/>
</dbReference>
<dbReference type="GO" id="GO:0003677">
    <property type="term" value="F:DNA binding"/>
    <property type="evidence" value="ECO:0007669"/>
    <property type="project" value="InterPro"/>
</dbReference>
<dbReference type="PANTHER" id="PTHR33360:SF2">
    <property type="entry name" value="TRANSPOSASE FOR INSERTION SEQUENCE ELEMENT IS200"/>
    <property type="match status" value="1"/>
</dbReference>
<sequence>SVAGFVEFLKGKSRLILHERDGDWKYKYGGWHFWCRGYYVDSVGKKEKAIAEYLRNQLKEDQITQRKFKDPLTGTK</sequence>
<dbReference type="InterPro" id="IPR036515">
    <property type="entry name" value="Transposase_17_sf"/>
</dbReference>
<dbReference type="PANTHER" id="PTHR33360">
    <property type="entry name" value="TRANSPOSASE FOR INSERTION SEQUENCE ELEMENT IS200"/>
    <property type="match status" value="1"/>
</dbReference>
<dbReference type="AlphaFoldDB" id="C0EB28"/>
<dbReference type="EMBL" id="ACEC01000040">
    <property type="protein sequence ID" value="EEG31248.1"/>
    <property type="molecule type" value="Genomic_DNA"/>
</dbReference>
<dbReference type="Proteomes" id="UP000003340">
    <property type="component" value="Unassembled WGS sequence"/>
</dbReference>
<dbReference type="HOGENOM" id="CLU_101320_7_0_9"/>
<reference evidence="2 3" key="2">
    <citation type="submission" date="2009-02" db="EMBL/GenBank/DDBJ databases">
        <title>Draft genome sequence of Clostridium methylpentosum (DSM 5476).</title>
        <authorList>
            <person name="Sudarsanam P."/>
            <person name="Ley R."/>
            <person name="Guruge J."/>
            <person name="Turnbaugh P.J."/>
            <person name="Mahowald M."/>
            <person name="Liep D."/>
            <person name="Gordon J."/>
        </authorList>
    </citation>
    <scope>NUCLEOTIDE SEQUENCE [LARGE SCALE GENOMIC DNA]</scope>
    <source>
        <strain evidence="2 3">DSM 5476</strain>
    </source>
</reference>
<name>C0EB28_9FIRM</name>
<dbReference type="GO" id="GO:0006313">
    <property type="term" value="P:DNA transposition"/>
    <property type="evidence" value="ECO:0007669"/>
    <property type="project" value="InterPro"/>
</dbReference>
<dbReference type="STRING" id="537013.CLOSTMETH_01045"/>
<gene>
    <name evidence="2" type="ORF">CLOSTMETH_01045</name>
</gene>
<comment type="caution">
    <text evidence="2">The sequence shown here is derived from an EMBL/GenBank/DDBJ whole genome shotgun (WGS) entry which is preliminary data.</text>
</comment>
<reference evidence="2 3" key="1">
    <citation type="submission" date="2009-01" db="EMBL/GenBank/DDBJ databases">
        <authorList>
            <person name="Fulton L."/>
            <person name="Clifton S."/>
            <person name="Fulton B."/>
            <person name="Xu J."/>
            <person name="Minx P."/>
            <person name="Pepin K.H."/>
            <person name="Johnson M."/>
            <person name="Bhonagiri V."/>
            <person name="Nash W.E."/>
            <person name="Mardis E.R."/>
            <person name="Wilson R.K."/>
        </authorList>
    </citation>
    <scope>NUCLEOTIDE SEQUENCE [LARGE SCALE GENOMIC DNA]</scope>
    <source>
        <strain evidence="2 3">DSM 5476</strain>
    </source>
</reference>
<evidence type="ECO:0000313" key="3">
    <source>
        <dbReference type="Proteomes" id="UP000003340"/>
    </source>
</evidence>
<dbReference type="GO" id="GO:0004803">
    <property type="term" value="F:transposase activity"/>
    <property type="evidence" value="ECO:0007669"/>
    <property type="project" value="InterPro"/>
</dbReference>
<dbReference type="eggNOG" id="COG1943">
    <property type="taxonomic scope" value="Bacteria"/>
</dbReference>
<keyword evidence="3" id="KW-1185">Reference proteome</keyword>
<protein>
    <recommendedName>
        <fullName evidence="1">Transposase IS200-like domain-containing protein</fullName>
    </recommendedName>
</protein>